<dbReference type="PANTHER" id="PTHR31793:SF37">
    <property type="entry name" value="ACYL-COA THIOESTER HYDROLASE YBGC"/>
    <property type="match status" value="1"/>
</dbReference>
<sequence>MAVNHQWDVIAPFHIDVTVAASDIDRLDHVNNAAYLRFMERAAWAHTEALGLTWETYRALDAACVVRRHEIDYLAAAHIDQPLRIATWIESNDQRLAMWRRFQIRRDLTGATIFRAATQYVTITLSNGRPRRMPREFAEAYRVHDG</sequence>
<evidence type="ECO:0000313" key="2">
    <source>
        <dbReference type="EMBL" id="ROO26559.1"/>
    </source>
</evidence>
<dbReference type="AlphaFoldDB" id="A0A423PLV3"/>
<organism evidence="2 3">
    <name type="scientific">Salinisphaera japonica YTM-1</name>
    <dbReference type="NCBI Taxonomy" id="1209778"/>
    <lineage>
        <taxon>Bacteria</taxon>
        <taxon>Pseudomonadati</taxon>
        <taxon>Pseudomonadota</taxon>
        <taxon>Gammaproteobacteria</taxon>
        <taxon>Salinisphaerales</taxon>
        <taxon>Salinisphaeraceae</taxon>
        <taxon>Salinisphaera</taxon>
    </lineage>
</organism>
<dbReference type="PANTHER" id="PTHR31793">
    <property type="entry name" value="4-HYDROXYBENZOYL-COA THIOESTERASE FAMILY MEMBER"/>
    <property type="match status" value="1"/>
</dbReference>
<dbReference type="RefSeq" id="WP_123658647.1">
    <property type="nucleotide sequence ID" value="NZ_AYKG01000034.1"/>
</dbReference>
<gene>
    <name evidence="2" type="ORF">SAJA_10800</name>
</gene>
<comment type="caution">
    <text evidence="2">The sequence shown here is derived from an EMBL/GenBank/DDBJ whole genome shotgun (WGS) entry which is preliminary data.</text>
</comment>
<name>A0A423PLV3_9GAMM</name>
<dbReference type="CDD" id="cd00586">
    <property type="entry name" value="4HBT"/>
    <property type="match status" value="1"/>
</dbReference>
<reference evidence="2 3" key="1">
    <citation type="submission" date="2013-10" db="EMBL/GenBank/DDBJ databases">
        <title>Salinisphaera japonica YTM-1 Genome Sequencing.</title>
        <authorList>
            <person name="Lai Q."/>
            <person name="Li C."/>
            <person name="Shao Z."/>
        </authorList>
    </citation>
    <scope>NUCLEOTIDE SEQUENCE [LARGE SCALE GENOMIC DNA]</scope>
    <source>
        <strain evidence="2 3">YTM-1</strain>
    </source>
</reference>
<dbReference type="InterPro" id="IPR050563">
    <property type="entry name" value="4-hydroxybenzoyl-CoA_TE"/>
</dbReference>
<keyword evidence="1" id="KW-0378">Hydrolase</keyword>
<dbReference type="OrthoDB" id="9801517at2"/>
<dbReference type="Gene3D" id="3.10.129.10">
    <property type="entry name" value="Hotdog Thioesterase"/>
    <property type="match status" value="1"/>
</dbReference>
<proteinExistence type="predicted"/>
<accession>A0A423PLV3</accession>
<evidence type="ECO:0000313" key="3">
    <source>
        <dbReference type="Proteomes" id="UP000285310"/>
    </source>
</evidence>
<dbReference type="Proteomes" id="UP000285310">
    <property type="component" value="Unassembled WGS sequence"/>
</dbReference>
<dbReference type="Pfam" id="PF13279">
    <property type="entry name" value="4HBT_2"/>
    <property type="match status" value="1"/>
</dbReference>
<dbReference type="InterPro" id="IPR029069">
    <property type="entry name" value="HotDog_dom_sf"/>
</dbReference>
<dbReference type="InParanoid" id="A0A423PLV3"/>
<dbReference type="EMBL" id="AYKG01000034">
    <property type="protein sequence ID" value="ROO26559.1"/>
    <property type="molecule type" value="Genomic_DNA"/>
</dbReference>
<keyword evidence="3" id="KW-1185">Reference proteome</keyword>
<protein>
    <submittedName>
        <fullName evidence="2">4-hydroxybenzoyl-CoA thioesterase</fullName>
    </submittedName>
</protein>
<dbReference type="GO" id="GO:0047617">
    <property type="term" value="F:fatty acyl-CoA hydrolase activity"/>
    <property type="evidence" value="ECO:0007669"/>
    <property type="project" value="TreeGrafter"/>
</dbReference>
<dbReference type="SUPFAM" id="SSF54637">
    <property type="entry name" value="Thioesterase/thiol ester dehydrase-isomerase"/>
    <property type="match status" value="1"/>
</dbReference>
<evidence type="ECO:0000256" key="1">
    <source>
        <dbReference type="ARBA" id="ARBA00022801"/>
    </source>
</evidence>